<dbReference type="GO" id="GO:0005886">
    <property type="term" value="C:plasma membrane"/>
    <property type="evidence" value="ECO:0007669"/>
    <property type="project" value="TreeGrafter"/>
</dbReference>
<dbReference type="GO" id="GO:0042910">
    <property type="term" value="F:xenobiotic transmembrane transporter activity"/>
    <property type="evidence" value="ECO:0007669"/>
    <property type="project" value="TreeGrafter"/>
</dbReference>
<gene>
    <name evidence="1" type="ORF">WM2015_680</name>
</gene>
<dbReference type="KEGG" id="wma:WM2015_680"/>
<dbReference type="Pfam" id="PF00873">
    <property type="entry name" value="ACR_tran"/>
    <property type="match status" value="1"/>
</dbReference>
<dbReference type="SUPFAM" id="SSF82866">
    <property type="entry name" value="Multidrug efflux transporter AcrB transmembrane domain"/>
    <property type="match status" value="2"/>
</dbReference>
<proteinExistence type="predicted"/>
<dbReference type="InterPro" id="IPR001036">
    <property type="entry name" value="Acrflvin-R"/>
</dbReference>
<dbReference type="Gene3D" id="3.30.70.1440">
    <property type="entry name" value="Multidrug efflux transporter AcrB pore domain"/>
    <property type="match status" value="1"/>
</dbReference>
<accession>A0A0K0XTW1</accession>
<name>A0A0K0XTW1_9GAMM</name>
<dbReference type="Gene3D" id="3.30.70.1430">
    <property type="entry name" value="Multidrug efflux transporter AcrB pore domain"/>
    <property type="match status" value="2"/>
</dbReference>
<dbReference type="PANTHER" id="PTHR32063:SF33">
    <property type="entry name" value="RND SUPERFAMILY EFFLUX PUMP PERMEASE COMPONENT"/>
    <property type="match status" value="1"/>
</dbReference>
<dbReference type="PATRIC" id="fig|1579979.3.peg.689"/>
<dbReference type="Gene3D" id="1.20.1640.10">
    <property type="entry name" value="Multidrug efflux transporter AcrB transmembrane domain"/>
    <property type="match status" value="2"/>
</dbReference>
<dbReference type="Proteomes" id="UP000066624">
    <property type="component" value="Chromosome"/>
</dbReference>
<keyword evidence="2" id="KW-1185">Reference proteome</keyword>
<dbReference type="SUPFAM" id="SSF82693">
    <property type="entry name" value="Multidrug efflux transporter AcrB pore domain, PN1, PN2, PC1 and PC2 subdomains"/>
    <property type="match status" value="2"/>
</dbReference>
<evidence type="ECO:0000313" key="2">
    <source>
        <dbReference type="Proteomes" id="UP000066624"/>
    </source>
</evidence>
<dbReference type="SUPFAM" id="SSF82714">
    <property type="entry name" value="Multidrug efflux transporter AcrB TolC docking domain, DN and DC subdomains"/>
    <property type="match status" value="2"/>
</dbReference>
<dbReference type="STRING" id="1579979.WM2015_680"/>
<dbReference type="AlphaFoldDB" id="A0A0K0XTW1"/>
<dbReference type="PANTHER" id="PTHR32063">
    <property type="match status" value="1"/>
</dbReference>
<reference evidence="1 2" key="1">
    <citation type="submission" date="2015-07" db="EMBL/GenBank/DDBJ databases">
        <authorList>
            <person name="Noorani M."/>
        </authorList>
    </citation>
    <scope>NUCLEOTIDE SEQUENCE [LARGE SCALE GENOMIC DNA]</scope>
    <source>
        <strain evidence="1 2">KCTC 42284</strain>
    </source>
</reference>
<evidence type="ECO:0000313" key="1">
    <source>
        <dbReference type="EMBL" id="AKS41061.1"/>
    </source>
</evidence>
<sequence>MNPERNWYGNIIAWFAHNPVAANLLMFSLILGGLFTAWTITKEVTPRIETNYVTVTVPYRGGTPRDVEQGVLIKVEEAIQDLEGLREIVSTANEGSGQVRVEVDSAYDVLEVLDRIKGRVDSISTFPAETERPTYQRTTFTQQVIWVSVFGDVDERTLKEAARQIRDDITALPSVTRADLVGARGYEIGIEVREETLRAYDLTLGDVAQSIRASSLDLPGGRIESPGGDVLLRSVGQAYVGRDFEDIVVRTNPDGSRVRVRDIAEVRDGFVESDFYARHNGVPSVAIQVMSLGEQNALAVSREVRDYIDRSQASLPEGISVAWWADTAYYLGERLKMMGENLLAGALLVFLILTLFLRLKLAFWVMVGLLVAFLGSLWMLPAVGVTINMISLFGFLVVLGIVVDDAIVMGESAYTEIREHGHSADNVVNGVHKVAVPATFGVLTTIAAFSPILMVSGVQGQFFAPIGWVVVLCLLFSLVESKLILPAHLAHMRLKPHAQDTTNGFIRFQRKFSESLFHLVDTIYLPSLKVLLKNRYVALAGFIAIFILSLGLVIGGFLRVVFFPDFASDFLRVNLEMNEGTPSEVTHANMDHLAEVLHEIDAQVQQENGFDEPVIRTVFAWSGDTSGSMIVELNRDEENRIPNRDFERRWRDAVGQIPGVRALQIGGAGGPGGDGPDLSFQLVGRNLEQLQAAAAELEARMLEYNGTFDVRNSFEGGLRELQLHIRPEAEVLGLSQQDLARQVRQAFFGEEVQRIQRGQDDVRVMVRYPRAQRESEGYLEAMRIRTPAGDEIPFSAVADVEIGSSPSSIRRFDRERSISVTGRVDKEIGEPGRIAAELRQQVLPEILSGYPDVRYRLGGATRSQQEVTRDLVVGAIFAFFLIYALLAIPLKSYLQPLLIMSVIPFGIVGAILGHWIMGIPVSLLSLFGIIALAGVVVNDSLILVDFVNRHRRAGQSRIEAAIQATRSRFRAIILTSMTTFLGLAPIVFLESSAQAQLVVPMATSLAFGILFATVITLGLIPILYLILDDVVAGIMRAFGFDPSRRFVDEAEAS</sequence>
<dbReference type="RefSeq" id="WP_049724726.1">
    <property type="nucleotide sequence ID" value="NZ_CP012154.1"/>
</dbReference>
<dbReference type="Gene3D" id="3.30.70.1320">
    <property type="entry name" value="Multidrug efflux transporter AcrB pore domain like"/>
    <property type="match status" value="1"/>
</dbReference>
<organism evidence="1 2">
    <name type="scientific">Wenzhouxiangella marina</name>
    <dbReference type="NCBI Taxonomy" id="1579979"/>
    <lineage>
        <taxon>Bacteria</taxon>
        <taxon>Pseudomonadati</taxon>
        <taxon>Pseudomonadota</taxon>
        <taxon>Gammaproteobacteria</taxon>
        <taxon>Chromatiales</taxon>
        <taxon>Wenzhouxiangellaceae</taxon>
        <taxon>Wenzhouxiangella</taxon>
    </lineage>
</organism>
<dbReference type="PRINTS" id="PR00702">
    <property type="entry name" value="ACRIFLAVINRP"/>
</dbReference>
<dbReference type="Gene3D" id="3.30.2090.10">
    <property type="entry name" value="Multidrug efflux transporter AcrB TolC docking domain, DN and DC subdomains"/>
    <property type="match status" value="2"/>
</dbReference>
<dbReference type="EMBL" id="CP012154">
    <property type="protein sequence ID" value="AKS41061.1"/>
    <property type="molecule type" value="Genomic_DNA"/>
</dbReference>
<protein>
    <submittedName>
        <fullName evidence="1">Acriflavin resistance protein</fullName>
    </submittedName>
</protein>
<dbReference type="InterPro" id="IPR027463">
    <property type="entry name" value="AcrB_DN_DC_subdom"/>
</dbReference>